<evidence type="ECO:0000256" key="1">
    <source>
        <dbReference type="ARBA" id="ARBA00022679"/>
    </source>
</evidence>
<name>A0AAU7EDT6_9FLAO</name>
<dbReference type="AlphaFoldDB" id="A0AAU7EDT6"/>
<dbReference type="KEGG" id="mlil:QLS71_014845"/>
<proteinExistence type="predicted"/>
<dbReference type="Proteomes" id="UP001224325">
    <property type="component" value="Chromosome"/>
</dbReference>
<evidence type="ECO:0000313" key="4">
    <source>
        <dbReference type="EMBL" id="XBL13589.1"/>
    </source>
</evidence>
<evidence type="ECO:0000259" key="3">
    <source>
        <dbReference type="Pfam" id="PF07804"/>
    </source>
</evidence>
<gene>
    <name evidence="4" type="ORF">QLS71_014845</name>
</gene>
<protein>
    <submittedName>
        <fullName evidence="4">HipA domain-containing protein</fullName>
    </submittedName>
</protein>
<dbReference type="GO" id="GO:0016301">
    <property type="term" value="F:kinase activity"/>
    <property type="evidence" value="ECO:0007669"/>
    <property type="project" value="UniProtKB-KW"/>
</dbReference>
<organism evidence="4 5">
    <name type="scientific">Mariniflexile litorale</name>
    <dbReference type="NCBI Taxonomy" id="3045158"/>
    <lineage>
        <taxon>Bacteria</taxon>
        <taxon>Pseudomonadati</taxon>
        <taxon>Bacteroidota</taxon>
        <taxon>Flavobacteriia</taxon>
        <taxon>Flavobacteriales</taxon>
        <taxon>Flavobacteriaceae</taxon>
        <taxon>Mariniflexile</taxon>
    </lineage>
</organism>
<accession>A0AAU7EDT6</accession>
<evidence type="ECO:0000313" key="5">
    <source>
        <dbReference type="Proteomes" id="UP001224325"/>
    </source>
</evidence>
<keyword evidence="1" id="KW-0808">Transferase</keyword>
<evidence type="ECO:0000256" key="2">
    <source>
        <dbReference type="ARBA" id="ARBA00022777"/>
    </source>
</evidence>
<dbReference type="Pfam" id="PF07804">
    <property type="entry name" value="HipA_C"/>
    <property type="match status" value="1"/>
</dbReference>
<reference evidence="4" key="1">
    <citation type="submission" date="2024-04" db="EMBL/GenBank/DDBJ databases">
        <title>Mariniflexile litorale, isolated from the shallow sediments of the Sea of Japan.</title>
        <authorList>
            <person name="Romanenko L."/>
            <person name="Isaeva M."/>
        </authorList>
    </citation>
    <scope>NUCLEOTIDE SEQUENCE [LARGE SCALE GENOMIC DNA]</scope>
    <source>
        <strain evidence="4">KMM 9835</strain>
    </source>
</reference>
<dbReference type="EMBL" id="CP155618">
    <property type="protein sequence ID" value="XBL13589.1"/>
    <property type="molecule type" value="Genomic_DNA"/>
</dbReference>
<dbReference type="InterPro" id="IPR012893">
    <property type="entry name" value="HipA-like_C"/>
</dbReference>
<keyword evidence="5" id="KW-1185">Reference proteome</keyword>
<keyword evidence="2" id="KW-0418">Kinase</keyword>
<dbReference type="RefSeq" id="WP_308993790.1">
    <property type="nucleotide sequence ID" value="NZ_CP155618.1"/>
</dbReference>
<sequence length="97" mass="11244">MPANEYLTMQIAQQIFRIETAENALRFFKNGDPAYITKRFDLKEDGSKRAQEDFATLAGRAPQTHGEDFKYFSLIETPLGDYRLNPVYDLLNSRIHI</sequence>
<feature type="domain" description="HipA-like C-terminal" evidence="3">
    <location>
        <begin position="2"/>
        <end position="64"/>
    </location>
</feature>